<feature type="region of interest" description="Disordered" evidence="1">
    <location>
        <begin position="533"/>
        <end position="605"/>
    </location>
</feature>
<sequence>MIGKVLRGVRVQGLLRYLYGPGTNGEHHNPHIVAGFEEAADLEPGVGPDGRRDFRHLEGLLTQPLALLGERNHRKPVWHCAVRAAPEGPVLTDGQWAQIAAKIMSRTGLASTGDVDSVRWIAVRHADDHVHIVATLARPDGGRPEVWNDGYRVRDACRAVEERFGLRSTAPADRTAARRPKRAEIEKAVRRGQPVPSRTLLRRKVQVAAGGACSESEFFERLQADGVLVKGRFSQRTAGELTGYAVAAPGDVNADGQPVWYGGGKLASDLTLPKLRHRWAGADGSVRGSSAVRPLDGRHLSGRTKRAVLRTTVRRAADEARTTAEFLDRLQNSGLLVKARYSQYLPAQITGYAVAFPTDHGDEEPTWHAGSRLADDLSLTRLQQRWTSPATGPAPTIDNDLTVEERQAFYDDAARAAAHATAHLRRDLATNPHAGQDACWAASDALHAAAEATDNHHLRRAADTYDRAARAPYGRLPRPTPAGDALRTTARLLALIGAMDRTAESAMLLISNLINLLDTIAELRRLQHRQAQADAARKATAQVPAAKPADPDNAPRQSAQAAMPSQARLAMAAFPNPWAPLPPTASSRPAPTGPTAPTHPSRQRR</sequence>
<gene>
    <name evidence="3" type="ORF">BJ999_000403</name>
</gene>
<comment type="caution">
    <text evidence="3">The sequence shown here is derived from an EMBL/GenBank/DDBJ whole genome shotgun (WGS) entry which is preliminary data.</text>
</comment>
<reference evidence="3 4" key="1">
    <citation type="submission" date="2020-07" db="EMBL/GenBank/DDBJ databases">
        <title>Sequencing the genomes of 1000 actinobacteria strains.</title>
        <authorList>
            <person name="Klenk H.-P."/>
        </authorList>
    </citation>
    <scope>NUCLEOTIDE SEQUENCE [LARGE SCALE GENOMIC DNA]</scope>
    <source>
        <strain evidence="3 4">DSM 43461</strain>
    </source>
</reference>
<organism evidence="3 4">
    <name type="scientific">Actinomadura citrea</name>
    <dbReference type="NCBI Taxonomy" id="46158"/>
    <lineage>
        <taxon>Bacteria</taxon>
        <taxon>Bacillati</taxon>
        <taxon>Actinomycetota</taxon>
        <taxon>Actinomycetes</taxon>
        <taxon>Streptosporangiales</taxon>
        <taxon>Thermomonosporaceae</taxon>
        <taxon>Actinomadura</taxon>
    </lineage>
</organism>
<evidence type="ECO:0000313" key="4">
    <source>
        <dbReference type="Proteomes" id="UP000591272"/>
    </source>
</evidence>
<name>A0A7Y9G518_9ACTN</name>
<accession>A0A7Y9G518</accession>
<dbReference type="EMBL" id="JACCBT010000001">
    <property type="protein sequence ID" value="NYE10107.1"/>
    <property type="molecule type" value="Genomic_DNA"/>
</dbReference>
<dbReference type="AlphaFoldDB" id="A0A7Y9G518"/>
<dbReference type="RefSeq" id="WP_179831667.1">
    <property type="nucleotide sequence ID" value="NZ_BMRD01000005.1"/>
</dbReference>
<proteinExistence type="predicted"/>
<dbReference type="Pfam" id="PF03432">
    <property type="entry name" value="Relaxase"/>
    <property type="match status" value="1"/>
</dbReference>
<dbReference type="InterPro" id="IPR005094">
    <property type="entry name" value="Endonuclease_MobA/VirD2"/>
</dbReference>
<feature type="compositionally biased region" description="Low complexity" evidence="1">
    <location>
        <begin position="584"/>
        <end position="605"/>
    </location>
</feature>
<keyword evidence="4" id="KW-1185">Reference proteome</keyword>
<evidence type="ECO:0000259" key="2">
    <source>
        <dbReference type="Pfam" id="PF03432"/>
    </source>
</evidence>
<feature type="compositionally biased region" description="Low complexity" evidence="1">
    <location>
        <begin position="533"/>
        <end position="555"/>
    </location>
</feature>
<feature type="domain" description="MobA/VirD2-like nuclease" evidence="2">
    <location>
        <begin position="71"/>
        <end position="166"/>
    </location>
</feature>
<evidence type="ECO:0000313" key="3">
    <source>
        <dbReference type="EMBL" id="NYE10107.1"/>
    </source>
</evidence>
<evidence type="ECO:0000256" key="1">
    <source>
        <dbReference type="SAM" id="MobiDB-lite"/>
    </source>
</evidence>
<protein>
    <recommendedName>
        <fullName evidence="2">MobA/VirD2-like nuclease domain-containing protein</fullName>
    </recommendedName>
</protein>
<dbReference type="Proteomes" id="UP000591272">
    <property type="component" value="Unassembled WGS sequence"/>
</dbReference>